<sequence length="219" mass="24323">MENLEKLGFTKYRHISLDHVPASLSVLVDGLIVEPLSTATDLRVVFALSLPEMKAHINQVAADKQLAADGVVYLLYPKLASKQYQGIHRDALFSFLAINHTTGEIGATGLKFSRMRSFNADFTMIDLRWLSAAPRRQTTSQRVGDYADRVQDLAQRLSGEPAAASCFSELTPGYQRGWARYVYSPKQAATQQTHFDQAVAALTAHQPTWAAYRAAQKHN</sequence>
<evidence type="ECO:0000313" key="1">
    <source>
        <dbReference type="EMBL" id="ANZ66420.1"/>
    </source>
</evidence>
<dbReference type="Pfam" id="PF13376">
    <property type="entry name" value="OmdA"/>
    <property type="match status" value="1"/>
</dbReference>
<gene>
    <name evidence="1" type="ORF">AYR63_04245</name>
</gene>
<keyword evidence="2" id="KW-1185">Reference proteome</keyword>
<proteinExistence type="predicted"/>
<reference evidence="1 2" key="1">
    <citation type="submission" date="2016-03" db="EMBL/GenBank/DDBJ databases">
        <title>Pediococcus and Lactobacillus from brewery environment - whole genome sequencing and assembly.</title>
        <authorList>
            <person name="Behr J."/>
            <person name="Geissler A.J."/>
            <person name="Vogel R.F."/>
        </authorList>
    </citation>
    <scope>NUCLEOTIDE SEQUENCE [LARGE SCALE GENOMIC DNA]</scope>
    <source>
        <strain evidence="1 2">TMW 1.1995</strain>
    </source>
</reference>
<dbReference type="STRING" id="240427.AYR62_13020"/>
<evidence type="ECO:0008006" key="3">
    <source>
        <dbReference type="Google" id="ProtNLM"/>
    </source>
</evidence>
<protein>
    <recommendedName>
        <fullName evidence="3">Laac</fullName>
    </recommendedName>
</protein>
<dbReference type="RefSeq" id="WP_065901792.1">
    <property type="nucleotide sequence ID" value="NZ_CP014912.1"/>
</dbReference>
<accession>A0A1B2IWK3</accession>
<organism evidence="1 2">
    <name type="scientific">Secundilactobacillus paracollinoides</name>
    <dbReference type="NCBI Taxonomy" id="240427"/>
    <lineage>
        <taxon>Bacteria</taxon>
        <taxon>Bacillati</taxon>
        <taxon>Bacillota</taxon>
        <taxon>Bacilli</taxon>
        <taxon>Lactobacillales</taxon>
        <taxon>Lactobacillaceae</taxon>
        <taxon>Secundilactobacillus</taxon>
    </lineage>
</organism>
<dbReference type="OrthoDB" id="2452521at2"/>
<dbReference type="AlphaFoldDB" id="A0A1B2IWK3"/>
<name>A0A1B2IWK3_9LACO</name>
<evidence type="ECO:0000313" key="2">
    <source>
        <dbReference type="Proteomes" id="UP000093267"/>
    </source>
</evidence>
<dbReference type="EMBL" id="CP014924">
    <property type="protein sequence ID" value="ANZ66420.1"/>
    <property type="molecule type" value="Genomic_DNA"/>
</dbReference>
<dbReference type="Proteomes" id="UP000093267">
    <property type="component" value="Chromosome"/>
</dbReference>